<keyword evidence="1 2" id="KW-0694">RNA-binding</keyword>
<dbReference type="InterPro" id="IPR052462">
    <property type="entry name" value="SLIRP/GR-RBP-like"/>
</dbReference>
<accession>A0A0L8G7V9</accession>
<dbReference type="InterPro" id="IPR035979">
    <property type="entry name" value="RBD_domain_sf"/>
</dbReference>
<feature type="domain" description="RRM" evidence="3">
    <location>
        <begin position="7"/>
        <end position="94"/>
    </location>
</feature>
<proteinExistence type="predicted"/>
<dbReference type="SMART" id="SM00360">
    <property type="entry name" value="RRM"/>
    <property type="match status" value="1"/>
</dbReference>
<evidence type="ECO:0000259" key="3">
    <source>
        <dbReference type="PROSITE" id="PS50102"/>
    </source>
</evidence>
<evidence type="ECO:0000256" key="2">
    <source>
        <dbReference type="PROSITE-ProRule" id="PRU00176"/>
    </source>
</evidence>
<gene>
    <name evidence="4" type="ORF">OCBIM_22038565mg</name>
</gene>
<dbReference type="PANTHER" id="PTHR48027">
    <property type="entry name" value="HETEROGENEOUS NUCLEAR RIBONUCLEOPROTEIN 87F-RELATED"/>
    <property type="match status" value="1"/>
</dbReference>
<dbReference type="SUPFAM" id="SSF54928">
    <property type="entry name" value="RNA-binding domain, RBD"/>
    <property type="match status" value="1"/>
</dbReference>
<dbReference type="Pfam" id="PF00076">
    <property type="entry name" value="RRM_1"/>
    <property type="match status" value="1"/>
</dbReference>
<evidence type="ECO:0000256" key="1">
    <source>
        <dbReference type="ARBA" id="ARBA00022884"/>
    </source>
</evidence>
<dbReference type="AlphaFoldDB" id="A0A0L8G7V9"/>
<organism evidence="4">
    <name type="scientific">Octopus bimaculoides</name>
    <name type="common">California two-spotted octopus</name>
    <dbReference type="NCBI Taxonomy" id="37653"/>
    <lineage>
        <taxon>Eukaryota</taxon>
        <taxon>Metazoa</taxon>
        <taxon>Spiralia</taxon>
        <taxon>Lophotrochozoa</taxon>
        <taxon>Mollusca</taxon>
        <taxon>Cephalopoda</taxon>
        <taxon>Coleoidea</taxon>
        <taxon>Octopodiformes</taxon>
        <taxon>Octopoda</taxon>
        <taxon>Incirrata</taxon>
        <taxon>Octopodidae</taxon>
        <taxon>Octopus</taxon>
    </lineage>
</organism>
<dbReference type="PROSITE" id="PS50102">
    <property type="entry name" value="RRM"/>
    <property type="match status" value="1"/>
</dbReference>
<sequence length="97" mass="10982">MSSVKHLRLFVGNLPWTVGKHQLKDYFSKFGGVRNSNVMFNRKTGMSRGFGFVQFTSKDGYNAAISQESHSLDNTNLIVASETSRRLRLLDIEPETN</sequence>
<dbReference type="EMBL" id="KQ423405">
    <property type="protein sequence ID" value="KOF72978.1"/>
    <property type="molecule type" value="Genomic_DNA"/>
</dbReference>
<reference evidence="4" key="1">
    <citation type="submission" date="2015-07" db="EMBL/GenBank/DDBJ databases">
        <title>MeaNS - Measles Nucleotide Surveillance Program.</title>
        <authorList>
            <person name="Tran T."/>
            <person name="Druce J."/>
        </authorList>
    </citation>
    <scope>NUCLEOTIDE SEQUENCE</scope>
    <source>
        <strain evidence="4">UCB-OBI-ISO-001</strain>
        <tissue evidence="4">Gonad</tissue>
    </source>
</reference>
<dbReference type="GO" id="GO:0003723">
    <property type="term" value="F:RNA binding"/>
    <property type="evidence" value="ECO:0007669"/>
    <property type="project" value="UniProtKB-UniRule"/>
</dbReference>
<dbReference type="InterPro" id="IPR000504">
    <property type="entry name" value="RRM_dom"/>
</dbReference>
<dbReference type="InterPro" id="IPR012677">
    <property type="entry name" value="Nucleotide-bd_a/b_plait_sf"/>
</dbReference>
<name>A0A0L8G7V9_OCTBM</name>
<dbReference type="FunFam" id="3.30.70.330:FF:000494">
    <property type="entry name" value="28 kDa ribonucleoprotein, chloroplastic"/>
    <property type="match status" value="1"/>
</dbReference>
<dbReference type="Gene3D" id="3.30.70.330">
    <property type="match status" value="1"/>
</dbReference>
<dbReference type="STRING" id="37653.A0A0L8G7V9"/>
<protein>
    <recommendedName>
        <fullName evidence="3">RRM domain-containing protein</fullName>
    </recommendedName>
</protein>
<evidence type="ECO:0000313" key="4">
    <source>
        <dbReference type="EMBL" id="KOF72978.1"/>
    </source>
</evidence>